<accession>A0A183VFE6</accession>
<evidence type="ECO:0000313" key="2">
    <source>
        <dbReference type="EMBL" id="VDM50787.1"/>
    </source>
</evidence>
<dbReference type="Proteomes" id="UP000050794">
    <property type="component" value="Unassembled WGS sequence"/>
</dbReference>
<protein>
    <submittedName>
        <fullName evidence="4">Activin_recp domain-containing protein</fullName>
    </submittedName>
</protein>
<evidence type="ECO:0000256" key="1">
    <source>
        <dbReference type="SAM" id="Phobius"/>
    </source>
</evidence>
<reference evidence="4" key="1">
    <citation type="submission" date="2016-06" db="UniProtKB">
        <authorList>
            <consortium name="WormBaseParasite"/>
        </authorList>
    </citation>
    <scope>IDENTIFICATION</scope>
</reference>
<keyword evidence="1" id="KW-1133">Transmembrane helix</keyword>
<gene>
    <name evidence="2" type="ORF">TCNE_LOCUS19466</name>
</gene>
<reference evidence="2 3" key="2">
    <citation type="submission" date="2018-11" db="EMBL/GenBank/DDBJ databases">
        <authorList>
            <consortium name="Pathogen Informatics"/>
        </authorList>
    </citation>
    <scope>NUCLEOTIDE SEQUENCE [LARGE SCALE GENOMIC DNA]</scope>
</reference>
<name>A0A183VFE6_TOXCA</name>
<feature type="transmembrane region" description="Helical" evidence="1">
    <location>
        <begin position="127"/>
        <end position="143"/>
    </location>
</feature>
<evidence type="ECO:0000313" key="4">
    <source>
        <dbReference type="WBParaSite" id="TCNE_0001947001-mRNA-1"/>
    </source>
</evidence>
<proteinExistence type="predicted"/>
<keyword evidence="3" id="KW-1185">Reference proteome</keyword>
<evidence type="ECO:0000313" key="3">
    <source>
        <dbReference type="Proteomes" id="UP000050794"/>
    </source>
</evidence>
<keyword evidence="1" id="KW-0472">Membrane</keyword>
<dbReference type="AlphaFoldDB" id="A0A183VFE6"/>
<organism evidence="3 4">
    <name type="scientific">Toxocara canis</name>
    <name type="common">Canine roundworm</name>
    <dbReference type="NCBI Taxonomy" id="6265"/>
    <lineage>
        <taxon>Eukaryota</taxon>
        <taxon>Metazoa</taxon>
        <taxon>Ecdysozoa</taxon>
        <taxon>Nematoda</taxon>
        <taxon>Chromadorea</taxon>
        <taxon>Rhabditida</taxon>
        <taxon>Spirurina</taxon>
        <taxon>Ascaridomorpha</taxon>
        <taxon>Ascaridoidea</taxon>
        <taxon>Toxocaridae</taxon>
        <taxon>Toxocara</taxon>
    </lineage>
</organism>
<dbReference type="WBParaSite" id="TCNE_0001947001-mRNA-1">
    <property type="protein sequence ID" value="TCNE_0001947001-mRNA-1"/>
    <property type="gene ID" value="TCNE_0001947001"/>
</dbReference>
<keyword evidence="1" id="KW-0812">Transmembrane</keyword>
<dbReference type="EMBL" id="UYWY01026954">
    <property type="protein sequence ID" value="VDM50787.1"/>
    <property type="molecule type" value="Genomic_DNA"/>
</dbReference>
<sequence>MQLSAETFLVIAVINNFVSTSTAQLRGTKRKCYQCNMPFQCSSGMCLGDVCVKSLASDQYVSKGCENRTSRSVSGESFYGDEAMMRAEESRCVTETMFGVNNVICYCADMDFCNHSSQLRILNMRSLIFQLSLILLNILLIVVL</sequence>